<dbReference type="SMART" id="SM00633">
    <property type="entry name" value="Glyco_10"/>
    <property type="match status" value="1"/>
</dbReference>
<evidence type="ECO:0000256" key="4">
    <source>
        <dbReference type="ARBA" id="ARBA00022729"/>
    </source>
</evidence>
<dbReference type="PANTHER" id="PTHR31490:SF88">
    <property type="entry name" value="BETA-XYLANASE"/>
    <property type="match status" value="1"/>
</dbReference>
<dbReference type="Pfam" id="PF00331">
    <property type="entry name" value="Glyco_hydro_10"/>
    <property type="match status" value="1"/>
</dbReference>
<dbReference type="GO" id="GO:0045493">
    <property type="term" value="P:xylan catabolic process"/>
    <property type="evidence" value="ECO:0007669"/>
    <property type="project" value="UniProtKB-KW"/>
</dbReference>
<evidence type="ECO:0000256" key="10">
    <source>
        <dbReference type="SAM" id="SignalP"/>
    </source>
</evidence>
<keyword evidence="4 10" id="KW-0732">Signal</keyword>
<evidence type="ECO:0000256" key="6">
    <source>
        <dbReference type="ARBA" id="ARBA00023277"/>
    </source>
</evidence>
<dbReference type="Gene3D" id="3.20.20.80">
    <property type="entry name" value="Glycosidases"/>
    <property type="match status" value="1"/>
</dbReference>
<dbReference type="EC" id="3.2.1.8" evidence="9"/>
<keyword evidence="8 9" id="KW-0624">Polysaccharide degradation</keyword>
<comment type="catalytic activity">
    <reaction evidence="1 9">
        <text>Endohydrolysis of (1-&gt;4)-beta-D-xylosidic linkages in xylans.</text>
        <dbReference type="EC" id="3.2.1.8"/>
    </reaction>
</comment>
<comment type="similarity">
    <text evidence="2 9">Belongs to the glycosyl hydrolase 10 (cellulase F) family.</text>
</comment>
<keyword evidence="7 9" id="KW-0326">Glycosidase</keyword>
<dbReference type="AlphaFoldDB" id="A0A1I2U129"/>
<dbReference type="OrthoDB" id="9815836at2"/>
<keyword evidence="13" id="KW-1185">Reference proteome</keyword>
<evidence type="ECO:0000256" key="2">
    <source>
        <dbReference type="ARBA" id="ARBA00007495"/>
    </source>
</evidence>
<accession>A0A1I2U129</accession>
<evidence type="ECO:0000259" key="11">
    <source>
        <dbReference type="PROSITE" id="PS51760"/>
    </source>
</evidence>
<dbReference type="STRING" id="582675.SAMN05192565_108147"/>
<keyword evidence="3 12" id="KW-0858">Xylan degradation</keyword>
<evidence type="ECO:0000256" key="9">
    <source>
        <dbReference type="RuleBase" id="RU361174"/>
    </source>
</evidence>
<protein>
    <recommendedName>
        <fullName evidence="9">Beta-xylanase</fullName>
        <ecNumber evidence="9">3.2.1.8</ecNumber>
    </recommendedName>
</protein>
<feature type="chain" id="PRO_5011796072" description="Beta-xylanase" evidence="10">
    <location>
        <begin position="23"/>
        <end position="380"/>
    </location>
</feature>
<evidence type="ECO:0000313" key="12">
    <source>
        <dbReference type="EMBL" id="SFG70149.1"/>
    </source>
</evidence>
<dbReference type="RefSeq" id="WP_091971169.1">
    <property type="nucleotide sequence ID" value="NZ_FOPM01000008.1"/>
</dbReference>
<dbReference type="InterPro" id="IPR017853">
    <property type="entry name" value="GH"/>
</dbReference>
<keyword evidence="6 9" id="KW-0119">Carbohydrate metabolism</keyword>
<evidence type="ECO:0000256" key="5">
    <source>
        <dbReference type="ARBA" id="ARBA00022801"/>
    </source>
</evidence>
<feature type="domain" description="GH10" evidence="11">
    <location>
        <begin position="32"/>
        <end position="363"/>
    </location>
</feature>
<gene>
    <name evidence="12" type="ORF">SAMN05192565_108147</name>
</gene>
<proteinExistence type="inferred from homology"/>
<evidence type="ECO:0000256" key="3">
    <source>
        <dbReference type="ARBA" id="ARBA00022651"/>
    </source>
</evidence>
<organism evidence="12 13">
    <name type="scientific">Methylobacterium gossipiicola</name>
    <dbReference type="NCBI Taxonomy" id="582675"/>
    <lineage>
        <taxon>Bacteria</taxon>
        <taxon>Pseudomonadati</taxon>
        <taxon>Pseudomonadota</taxon>
        <taxon>Alphaproteobacteria</taxon>
        <taxon>Hyphomicrobiales</taxon>
        <taxon>Methylobacteriaceae</taxon>
        <taxon>Methylobacterium</taxon>
    </lineage>
</organism>
<evidence type="ECO:0000256" key="7">
    <source>
        <dbReference type="ARBA" id="ARBA00023295"/>
    </source>
</evidence>
<evidence type="ECO:0000256" key="1">
    <source>
        <dbReference type="ARBA" id="ARBA00000681"/>
    </source>
</evidence>
<dbReference type="PRINTS" id="PR00134">
    <property type="entry name" value="GLHYDRLASE10"/>
</dbReference>
<evidence type="ECO:0000313" key="13">
    <source>
        <dbReference type="Proteomes" id="UP000199229"/>
    </source>
</evidence>
<keyword evidence="5 9" id="KW-0378">Hydrolase</keyword>
<dbReference type="Proteomes" id="UP000199229">
    <property type="component" value="Unassembled WGS sequence"/>
</dbReference>
<dbReference type="InterPro" id="IPR001000">
    <property type="entry name" value="GH10_dom"/>
</dbReference>
<name>A0A1I2U129_9HYPH</name>
<dbReference type="EMBL" id="FOPM01000008">
    <property type="protein sequence ID" value="SFG70149.1"/>
    <property type="molecule type" value="Genomic_DNA"/>
</dbReference>
<dbReference type="PANTHER" id="PTHR31490">
    <property type="entry name" value="GLYCOSYL HYDROLASE"/>
    <property type="match status" value="1"/>
</dbReference>
<dbReference type="InterPro" id="IPR044846">
    <property type="entry name" value="GH10"/>
</dbReference>
<reference evidence="13" key="1">
    <citation type="submission" date="2016-10" db="EMBL/GenBank/DDBJ databases">
        <authorList>
            <person name="Varghese N."/>
            <person name="Submissions S."/>
        </authorList>
    </citation>
    <scope>NUCLEOTIDE SEQUENCE [LARGE SCALE GENOMIC DNA]</scope>
    <source>
        <strain evidence="13">Gh-105</strain>
    </source>
</reference>
<dbReference type="SUPFAM" id="SSF51445">
    <property type="entry name" value="(Trans)glycosidases"/>
    <property type="match status" value="1"/>
</dbReference>
<evidence type="ECO:0000256" key="8">
    <source>
        <dbReference type="ARBA" id="ARBA00023326"/>
    </source>
</evidence>
<feature type="signal peptide" evidence="10">
    <location>
        <begin position="1"/>
        <end position="22"/>
    </location>
</feature>
<dbReference type="GO" id="GO:0031176">
    <property type="term" value="F:endo-1,4-beta-xylanase activity"/>
    <property type="evidence" value="ECO:0007669"/>
    <property type="project" value="UniProtKB-EC"/>
</dbReference>
<dbReference type="PROSITE" id="PS51318">
    <property type="entry name" value="TAT"/>
    <property type="match status" value="1"/>
</dbReference>
<dbReference type="PROSITE" id="PS51760">
    <property type="entry name" value="GH10_2"/>
    <property type="match status" value="1"/>
</dbReference>
<dbReference type="InterPro" id="IPR006311">
    <property type="entry name" value="TAT_signal"/>
</dbReference>
<sequence length="380" mass="41578">MRLTRRAILGGALALATGPASAEQGSSAVGGSWAADSLNAAAAKKGIAYGSAVNITPLRQNPAYGEVLARECGVLVPENAMKLAYAWRAPGPIDFSFADETAAFARANGQRLRGHTLVWHEGVPAWALPRIERDAEGFLREWIGAMAGRYRGRIEAWDVVNEICGPDSGRADGLKATPWLAALGPRFVDLAFALQHEADPAAAGAWNENDLELDADWIAPRRAMVLRTLEGMVRRGVPIRRLGLQGHLYAKHPLNQGSLRRFLKAVADLGLALEVTELDVNDRDFPADLTARDRAVSDLARRFLDVVLDEPATLNVLTWDITNANTWLNTNPQRRRADGLIQRALPLDETMARTPLWTAMHKAFSDAPDHKATRDRLRRG</sequence>